<gene>
    <name evidence="2" type="ORF">ENJ10_14025</name>
</gene>
<dbReference type="InterPro" id="IPR025497">
    <property type="entry name" value="PatA-like_N"/>
</dbReference>
<proteinExistence type="predicted"/>
<dbReference type="EMBL" id="DRLD01000396">
    <property type="protein sequence ID" value="HED11806.1"/>
    <property type="molecule type" value="Genomic_DNA"/>
</dbReference>
<name>A0A7V1PW85_CALAY</name>
<sequence length="375" mass="44276">MREVFVISEEERIYRMFVVELSGLPVHLTWVGDMDKAQAAFEREKPDFIFFAVRNNNLLHNWLARFKRMQLKIPFICFLGHSNWEKRELLWMAGASEVIGLPILRKEFRIIIENLMKPAGRNEKINKDIEGDLTHYSLMDLIQSLEDGRQNGILHLYSGEHRGEIILDKGRIVNARYEKHEPVMAIRMMAQWSRGRFHFEHDKIHHKEEIKLDNQQILKECQRHHRLYEKAIEAIPDKDIVFYTSPLLDFEQVGPMARKYLLFFKHGLTPRDFMEQQGTGSLKIPENLLNWIQKKWLVKRSVYNQQVSQVEKQQSASGVKRILDRVLARRKNNYKIDYTLSSSAGKADSLEELLNRRPYLFTQHQRLKALIDALG</sequence>
<organism evidence="2">
    <name type="scientific">Caldithrix abyssi</name>
    <dbReference type="NCBI Taxonomy" id="187145"/>
    <lineage>
        <taxon>Bacteria</taxon>
        <taxon>Pseudomonadati</taxon>
        <taxon>Calditrichota</taxon>
        <taxon>Calditrichia</taxon>
        <taxon>Calditrichales</taxon>
        <taxon>Calditrichaceae</taxon>
        <taxon>Caldithrix</taxon>
    </lineage>
</organism>
<dbReference type="InterPro" id="IPR011006">
    <property type="entry name" value="CheY-like_superfamily"/>
</dbReference>
<accession>A0A7V1PW85</accession>
<dbReference type="PANTHER" id="PTHR36304:SF4">
    <property type="entry name" value="DUF4388 DOMAIN-CONTAINING PROTEIN"/>
    <property type="match status" value="1"/>
</dbReference>
<evidence type="ECO:0000259" key="1">
    <source>
        <dbReference type="Pfam" id="PF14332"/>
    </source>
</evidence>
<dbReference type="PANTHER" id="PTHR36304">
    <property type="entry name" value="DOMAIN GTPASE-ACTIVATING PROTEIN, PUTATIVE-RELATED-RELATED"/>
    <property type="match status" value="1"/>
</dbReference>
<dbReference type="Proteomes" id="UP000886005">
    <property type="component" value="Unassembled WGS sequence"/>
</dbReference>
<dbReference type="SUPFAM" id="SSF52172">
    <property type="entry name" value="CheY-like"/>
    <property type="match status" value="1"/>
</dbReference>
<feature type="domain" description="PatA-like N-terminal" evidence="1">
    <location>
        <begin position="130"/>
        <end position="225"/>
    </location>
</feature>
<comment type="caution">
    <text evidence="2">The sequence shown here is derived from an EMBL/GenBank/DDBJ whole genome shotgun (WGS) entry which is preliminary data.</text>
</comment>
<reference evidence="2" key="1">
    <citation type="journal article" date="2020" name="mSystems">
        <title>Genome- and Community-Level Interaction Insights into Carbon Utilization and Element Cycling Functions of Hydrothermarchaeota in Hydrothermal Sediment.</title>
        <authorList>
            <person name="Zhou Z."/>
            <person name="Liu Y."/>
            <person name="Xu W."/>
            <person name="Pan J."/>
            <person name="Luo Z.H."/>
            <person name="Li M."/>
        </authorList>
    </citation>
    <scope>NUCLEOTIDE SEQUENCE [LARGE SCALE GENOMIC DNA]</scope>
    <source>
        <strain evidence="2">HyVt-456</strain>
    </source>
</reference>
<dbReference type="AlphaFoldDB" id="A0A7V1PW85"/>
<evidence type="ECO:0000313" key="2">
    <source>
        <dbReference type="EMBL" id="HED11806.1"/>
    </source>
</evidence>
<protein>
    <submittedName>
        <fullName evidence="2">DUF4388 domain-containing protein</fullName>
    </submittedName>
</protein>
<dbReference type="Pfam" id="PF14332">
    <property type="entry name" value="DUF4388"/>
    <property type="match status" value="1"/>
</dbReference>